<sequence>MKIFYVCSWGGCGSKLLCRYLNKFGKAVHIHDPNPPNELEYIGYKDKTWGWCPYDLPEYKNKYMHIYNKGLEWFNGVKIDDDHEYYVLFIYKNPVKSIKSVFWSPIHLDNIKSPKEQISTVCREKKDLFNIEKFYNNYMIKGNKKYKVYAIKYEELFERIEELDILFDINLDKKIKLEAKLEKNRGDMYVNELNNIYNPLIQKMNKNNFIEII</sequence>
<dbReference type="SUPFAM" id="SSF52540">
    <property type="entry name" value="P-loop containing nucleoside triphosphate hydrolases"/>
    <property type="match status" value="1"/>
</dbReference>
<evidence type="ECO:0000313" key="1">
    <source>
        <dbReference type="EMBL" id="XDO02142.1"/>
    </source>
</evidence>
<name>A0AB39JBW4_9VIRU</name>
<accession>A0AB39JBW4</accession>
<evidence type="ECO:0008006" key="2">
    <source>
        <dbReference type="Google" id="ProtNLM"/>
    </source>
</evidence>
<dbReference type="EMBL" id="PP542043">
    <property type="protein sequence ID" value="XDO02142.1"/>
    <property type="molecule type" value="Genomic_DNA"/>
</dbReference>
<organism evidence="1">
    <name type="scientific">Florenciella sp. virus SA2</name>
    <dbReference type="NCBI Taxonomy" id="3240092"/>
    <lineage>
        <taxon>Viruses</taxon>
    </lineage>
</organism>
<proteinExistence type="predicted"/>
<reference evidence="1" key="1">
    <citation type="submission" date="2024-03" db="EMBL/GenBank/DDBJ databases">
        <title>Eukaryotic viruses encode the ribosomal protein eL40.</title>
        <authorList>
            <person name="Thomy J."/>
            <person name="Schvarcz C.R."/>
            <person name="McBeain K.A."/>
            <person name="Edwards K.F."/>
            <person name="Steward G.F."/>
        </authorList>
    </citation>
    <scope>NUCLEOTIDE SEQUENCE</scope>
    <source>
        <strain evidence="1">FloV-SA2</strain>
    </source>
</reference>
<gene>
    <name evidence="1" type="ORF">FloV-SA2_00324</name>
</gene>
<dbReference type="InterPro" id="IPR027417">
    <property type="entry name" value="P-loop_NTPase"/>
</dbReference>
<protein>
    <recommendedName>
        <fullName evidence="2">Sulfotransferase domain-containing protein</fullName>
    </recommendedName>
</protein>